<dbReference type="OrthoDB" id="6500128at2759"/>
<evidence type="ECO:0000313" key="14">
    <source>
        <dbReference type="Proteomes" id="UP000326198"/>
    </source>
</evidence>
<evidence type="ECO:0000256" key="9">
    <source>
        <dbReference type="SAM" id="MobiDB-lite"/>
    </source>
</evidence>
<keyword evidence="5" id="KW-0547">Nucleotide-binding</keyword>
<dbReference type="InterPro" id="IPR036640">
    <property type="entry name" value="ABC1_TM_sf"/>
</dbReference>
<dbReference type="InterPro" id="IPR050173">
    <property type="entry name" value="ABC_transporter_C-like"/>
</dbReference>
<comment type="similarity">
    <text evidence="2">Belongs to the ABC transporter superfamily. ABCC family. Conjugate transporter (TC 3.A.1.208) subfamily.</text>
</comment>
<dbReference type="EMBL" id="ML736184">
    <property type="protein sequence ID" value="KAE8380230.1"/>
    <property type="molecule type" value="Genomic_DNA"/>
</dbReference>
<feature type="transmembrane region" description="Helical" evidence="10">
    <location>
        <begin position="812"/>
        <end position="830"/>
    </location>
</feature>
<keyword evidence="13" id="KW-0378">Hydrolase</keyword>
<dbReference type="GO" id="GO:0016887">
    <property type="term" value="F:ATP hydrolysis activity"/>
    <property type="evidence" value="ECO:0007669"/>
    <property type="project" value="InterPro"/>
</dbReference>
<gene>
    <name evidence="13" type="ORF">BDV26DRAFT_279728</name>
</gene>
<feature type="transmembrane region" description="Helical" evidence="10">
    <location>
        <begin position="113"/>
        <end position="136"/>
    </location>
</feature>
<dbReference type="InterPro" id="IPR017871">
    <property type="entry name" value="ABC_transporter-like_CS"/>
</dbReference>
<dbReference type="PANTHER" id="PTHR24223">
    <property type="entry name" value="ATP-BINDING CASSETTE SUB-FAMILY C"/>
    <property type="match status" value="1"/>
</dbReference>
<feature type="domain" description="ABC transporter" evidence="11">
    <location>
        <begin position="482"/>
        <end position="717"/>
    </location>
</feature>
<feature type="domain" description="ABC transporter" evidence="11">
    <location>
        <begin position="1076"/>
        <end position="1313"/>
    </location>
</feature>
<feature type="domain" description="ABC transmembrane type-1" evidence="12">
    <location>
        <begin position="212"/>
        <end position="391"/>
    </location>
</feature>
<comment type="subcellular location">
    <subcellularLocation>
        <location evidence="1">Membrane</location>
        <topology evidence="1">Multi-pass membrane protein</topology>
    </subcellularLocation>
</comment>
<dbReference type="SUPFAM" id="SSF52540">
    <property type="entry name" value="P-loop containing nucleoside triphosphate hydrolases"/>
    <property type="match status" value="2"/>
</dbReference>
<dbReference type="GO" id="GO:0005524">
    <property type="term" value="F:ATP binding"/>
    <property type="evidence" value="ECO:0007669"/>
    <property type="project" value="UniProtKB-KW"/>
</dbReference>
<evidence type="ECO:0000256" key="4">
    <source>
        <dbReference type="ARBA" id="ARBA00022692"/>
    </source>
</evidence>
<evidence type="ECO:0000256" key="3">
    <source>
        <dbReference type="ARBA" id="ARBA00022448"/>
    </source>
</evidence>
<accession>A0A5N7BEQ7</accession>
<evidence type="ECO:0000256" key="10">
    <source>
        <dbReference type="SAM" id="Phobius"/>
    </source>
</evidence>
<evidence type="ECO:0000259" key="12">
    <source>
        <dbReference type="PROSITE" id="PS50929"/>
    </source>
</evidence>
<keyword evidence="14" id="KW-1185">Reference proteome</keyword>
<evidence type="ECO:0000313" key="13">
    <source>
        <dbReference type="EMBL" id="KAE8380230.1"/>
    </source>
</evidence>
<dbReference type="Proteomes" id="UP000326198">
    <property type="component" value="Unassembled WGS sequence"/>
</dbReference>
<evidence type="ECO:0000256" key="8">
    <source>
        <dbReference type="ARBA" id="ARBA00023136"/>
    </source>
</evidence>
<dbReference type="GO" id="GO:0140359">
    <property type="term" value="F:ABC-type transporter activity"/>
    <property type="evidence" value="ECO:0007669"/>
    <property type="project" value="InterPro"/>
</dbReference>
<keyword evidence="4 10" id="KW-0812">Transmembrane</keyword>
<dbReference type="Gene3D" id="1.20.1560.10">
    <property type="entry name" value="ABC transporter type 1, transmembrane domain"/>
    <property type="match status" value="2"/>
</dbReference>
<dbReference type="PROSITE" id="PS50929">
    <property type="entry name" value="ABC_TM1F"/>
    <property type="match status" value="2"/>
</dbReference>
<dbReference type="InterPro" id="IPR003439">
    <property type="entry name" value="ABC_transporter-like_ATP-bd"/>
</dbReference>
<feature type="transmembrane region" description="Helical" evidence="10">
    <location>
        <begin position="338"/>
        <end position="355"/>
    </location>
</feature>
<dbReference type="Gene3D" id="3.40.50.300">
    <property type="entry name" value="P-loop containing nucleotide triphosphate hydrolases"/>
    <property type="match status" value="2"/>
</dbReference>
<organism evidence="13 14">
    <name type="scientific">Aspergillus bertholletiae</name>
    <dbReference type="NCBI Taxonomy" id="1226010"/>
    <lineage>
        <taxon>Eukaryota</taxon>
        <taxon>Fungi</taxon>
        <taxon>Dikarya</taxon>
        <taxon>Ascomycota</taxon>
        <taxon>Pezizomycotina</taxon>
        <taxon>Eurotiomycetes</taxon>
        <taxon>Eurotiomycetidae</taxon>
        <taxon>Eurotiales</taxon>
        <taxon>Aspergillaceae</taxon>
        <taxon>Aspergillus</taxon>
        <taxon>Aspergillus subgen. Circumdati</taxon>
    </lineage>
</organism>
<reference evidence="13 14" key="1">
    <citation type="submission" date="2019-04" db="EMBL/GenBank/DDBJ databases">
        <title>Friends and foes A comparative genomics studyof 23 Aspergillus species from section Flavi.</title>
        <authorList>
            <consortium name="DOE Joint Genome Institute"/>
            <person name="Kjaerbolling I."/>
            <person name="Vesth T."/>
            <person name="Frisvad J.C."/>
            <person name="Nybo J.L."/>
            <person name="Theobald S."/>
            <person name="Kildgaard S."/>
            <person name="Isbrandt T."/>
            <person name="Kuo A."/>
            <person name="Sato A."/>
            <person name="Lyhne E.K."/>
            <person name="Kogle M.E."/>
            <person name="Wiebenga A."/>
            <person name="Kun R.S."/>
            <person name="Lubbers R.J."/>
            <person name="Makela M.R."/>
            <person name="Barry K."/>
            <person name="Chovatia M."/>
            <person name="Clum A."/>
            <person name="Daum C."/>
            <person name="Haridas S."/>
            <person name="He G."/>
            <person name="LaButti K."/>
            <person name="Lipzen A."/>
            <person name="Mondo S."/>
            <person name="Riley R."/>
            <person name="Salamov A."/>
            <person name="Simmons B.A."/>
            <person name="Magnuson J.K."/>
            <person name="Henrissat B."/>
            <person name="Mortensen U.H."/>
            <person name="Larsen T.O."/>
            <person name="Devries R.P."/>
            <person name="Grigoriev I.V."/>
            <person name="Machida M."/>
            <person name="Baker S.E."/>
            <person name="Andersen M.R."/>
        </authorList>
    </citation>
    <scope>NUCLEOTIDE SEQUENCE [LARGE SCALE GENOMIC DNA]</scope>
    <source>
        <strain evidence="13 14">IBT 29228</strain>
    </source>
</reference>
<feature type="transmembrane region" description="Helical" evidence="10">
    <location>
        <begin position="893"/>
        <end position="914"/>
    </location>
</feature>
<protein>
    <submittedName>
        <fullName evidence="13">P-loop containing nucleoside triphosphate hydrolase protein</fullName>
    </submittedName>
</protein>
<evidence type="ECO:0000256" key="6">
    <source>
        <dbReference type="ARBA" id="ARBA00022840"/>
    </source>
</evidence>
<evidence type="ECO:0000256" key="1">
    <source>
        <dbReference type="ARBA" id="ARBA00004141"/>
    </source>
</evidence>
<evidence type="ECO:0000256" key="2">
    <source>
        <dbReference type="ARBA" id="ARBA00009726"/>
    </source>
</evidence>
<keyword evidence="3" id="KW-0813">Transport</keyword>
<dbReference type="PROSITE" id="PS00211">
    <property type="entry name" value="ABC_TRANSPORTER_1"/>
    <property type="match status" value="2"/>
</dbReference>
<feature type="region of interest" description="Disordered" evidence="9">
    <location>
        <begin position="719"/>
        <end position="738"/>
    </location>
</feature>
<feature type="domain" description="ABC transmembrane type-1" evidence="12">
    <location>
        <begin position="754"/>
        <end position="1040"/>
    </location>
</feature>
<feature type="transmembrane region" description="Helical" evidence="10">
    <location>
        <begin position="984"/>
        <end position="1006"/>
    </location>
</feature>
<feature type="transmembrane region" description="Helical" evidence="10">
    <location>
        <begin position="748"/>
        <end position="770"/>
    </location>
</feature>
<dbReference type="FunFam" id="3.40.50.300:FF:000838">
    <property type="entry name" value="ABC multidrug transporter (Eurofung)"/>
    <property type="match status" value="1"/>
</dbReference>
<dbReference type="InterPro" id="IPR027417">
    <property type="entry name" value="P-loop_NTPase"/>
</dbReference>
<dbReference type="InterPro" id="IPR003593">
    <property type="entry name" value="AAA+_ATPase"/>
</dbReference>
<dbReference type="CDD" id="cd03250">
    <property type="entry name" value="ABCC_MRP_domain1"/>
    <property type="match status" value="1"/>
</dbReference>
<dbReference type="CDD" id="cd03244">
    <property type="entry name" value="ABCC_MRP_domain2"/>
    <property type="match status" value="1"/>
</dbReference>
<evidence type="ECO:0000256" key="7">
    <source>
        <dbReference type="ARBA" id="ARBA00022989"/>
    </source>
</evidence>
<dbReference type="PANTHER" id="PTHR24223:SF456">
    <property type="entry name" value="MULTIDRUG RESISTANCE-ASSOCIATED PROTEIN LETHAL(2)03659"/>
    <property type="match status" value="1"/>
</dbReference>
<dbReference type="Pfam" id="PF00664">
    <property type="entry name" value="ABC_membrane"/>
    <property type="match status" value="2"/>
</dbReference>
<dbReference type="Pfam" id="PF00005">
    <property type="entry name" value="ABC_tran"/>
    <property type="match status" value="2"/>
</dbReference>
<feature type="transmembrane region" description="Helical" evidence="10">
    <location>
        <begin position="54"/>
        <end position="75"/>
    </location>
</feature>
<dbReference type="SMART" id="SM00382">
    <property type="entry name" value="AAA"/>
    <property type="match status" value="2"/>
</dbReference>
<keyword evidence="8 10" id="KW-0472">Membrane</keyword>
<dbReference type="PROSITE" id="PS50893">
    <property type="entry name" value="ABC_TRANSPORTER_2"/>
    <property type="match status" value="2"/>
</dbReference>
<feature type="transmembrane region" description="Helical" evidence="10">
    <location>
        <begin position="21"/>
        <end position="42"/>
    </location>
</feature>
<dbReference type="GO" id="GO:0016020">
    <property type="term" value="C:membrane"/>
    <property type="evidence" value="ECO:0007669"/>
    <property type="project" value="UniProtKB-SubCell"/>
</dbReference>
<dbReference type="SUPFAM" id="SSF90123">
    <property type="entry name" value="ABC transporter transmembrane region"/>
    <property type="match status" value="2"/>
</dbReference>
<proteinExistence type="inferred from homology"/>
<evidence type="ECO:0000259" key="11">
    <source>
        <dbReference type="PROSITE" id="PS50893"/>
    </source>
</evidence>
<dbReference type="InterPro" id="IPR011527">
    <property type="entry name" value="ABC1_TM_dom"/>
</dbReference>
<keyword evidence="6" id="KW-0067">ATP-binding</keyword>
<evidence type="ECO:0000256" key="5">
    <source>
        <dbReference type="ARBA" id="ARBA00022741"/>
    </source>
</evidence>
<name>A0A5N7BEQ7_9EURO</name>
<sequence>MYSDRDGAASEHSEAVYQARIWRLLFLTSLLASVGFGVLVVHGEYGNWDLSKSWFSSLRWSALCWPVLMLHSLWLHRMRDYAALYMAGLRGSALSALTLALQVSEGWSHTRVLFSLSSALLQYGTAFFLIWIQILFPHRPDIFTSEGKLVDRENRSSVFQKYSMQWCVYSLYLAGDKVGIDQLAVLDYYTRSKSLPAIAPSQNFTMESSRWMAFGPPYCVMRLLNSLEITGAPTDEAWLWLIGIALSPVGEAVIHYHLAWIQWSELGIPIHAQLIMAIFQKALRVKDSKHPESFNSNASEKAQAINLISSDTLAFSKLTALAMAIFFLLRLLGWQSTLIAMVATIASIPIHTMVIKHERKTRKDLTTARDRKIKVVNEALQALRQIKLQGLGTVRSVWKLTAPLLVAAASVCTFSSSASISPSIIFPMIELLPHLQGTLGTIPMVIQDLLDALSNAHRMEEYLRRPELDRIIDHSPSGQVVFRNASITWPTDEVLDNATLSQSFCVRNISLKFPVGELSVIHGQTGSGKSLLLSAILGEADILAGSIEAPSMVEGQQVAFVAQSPWLQSATVKDNILFGNPLDQERYEKVLNACALSLDLAAVPKGDETQIGLNGVKLSGGQRARIALSRAVYSSAMLLVLDDIFSALDASVSRDILQALTGELCHGRTRILVTHRVSLCALMAKYVVQVQNNTIGYAGTANLMEGIITPDPEPAVTFRPSMESKSKGKAHTPPKTGKAAARSDLRVYARYFTAAGGFEFGAVYLLGLVIKQLLAASTTWALGQVNSTNPSSFPADLPTPVESSGWHQNYTYLYLLSLLMTITWNFIFNLHTFSGSVRASEVLSREMTSRVIRMPLLWLDTTSTGSILKNFTTDARMVDDSLLATLSEFADCIVKMIAIAVIGMAGLLTLIRIYTSRNTTISTLAFLCAGLQPTAAILEHFATASSGVSTIRAFGAEDRFVDQMHQHLDRLSVARRYFWVFNRWLGLQMSLIGILFSTRMGVFLLFSHSDSPLVGFSLSFSMGLSEALFKAINAFGLLETCMDAAGTMTAYSELQIENQAGADVPKDWPSQREIIVNRLEAAYSANLPVVLKDISFTAAPGQRIGIVGRSGAGKSSLALALFRLIEARSGSIQVDGTDLSTVKVQSLRAKIAFVPQDPILFSGTVWSNLDYFQRASEDTLEDVLRRVKLLTVGDGKGGGRSGGLTLDSPISAGGANISQGQRQLLCLARILVQDPKVVILDEATSAVDNETDSWIQETIQHELHRTLIVIAHRLRSIASFDQVLVISDGQIVEAGRPVDLLRCQGAFYNLVQDSGDKDFLIKMILE</sequence>
<keyword evidence="7 10" id="KW-1133">Transmembrane helix</keyword>